<feature type="transmembrane region" description="Helical" evidence="1">
    <location>
        <begin position="21"/>
        <end position="44"/>
    </location>
</feature>
<keyword evidence="1" id="KW-0812">Transmembrane</keyword>
<keyword evidence="1" id="KW-0472">Membrane</keyword>
<proteinExistence type="predicted"/>
<reference evidence="2 3" key="1">
    <citation type="submission" date="2017-02" db="EMBL/GenBank/DDBJ databases">
        <authorList>
            <person name="Peterson S.W."/>
        </authorList>
    </citation>
    <scope>NUCLEOTIDE SEQUENCE [LARGE SCALE GENOMIC DNA]</scope>
    <source>
        <strain evidence="2 3">DSM 21749</strain>
    </source>
</reference>
<name>A0A1T4N9K1_9GAMM</name>
<gene>
    <name evidence="2" type="ORF">SAMN02745674_00777</name>
</gene>
<accession>A0A1T4N9K1</accession>
<dbReference type="AlphaFoldDB" id="A0A1T4N9K1"/>
<keyword evidence="1" id="KW-1133">Transmembrane helix</keyword>
<evidence type="ECO:0000313" key="3">
    <source>
        <dbReference type="Proteomes" id="UP000190061"/>
    </source>
</evidence>
<keyword evidence="3" id="KW-1185">Reference proteome</keyword>
<evidence type="ECO:0000313" key="2">
    <source>
        <dbReference type="EMBL" id="SJZ75528.1"/>
    </source>
</evidence>
<dbReference type="RefSeq" id="WP_078757478.1">
    <property type="nucleotide sequence ID" value="NZ_FUXP01000001.1"/>
</dbReference>
<sequence>MNPADASRLRPDSVPVTRVRLFGFAGGLLAAASVALAAYAAHAADPAARASLQSAALFAFGHGIALTTLAPRALPRLAAAALGLLLLGTLMFSGTLVAAHFLQLPTALAPVGGGLMIVAWLLWAAHAARR</sequence>
<organism evidence="2 3">
    <name type="scientific">Lysobacter spongiicola DSM 21749</name>
    <dbReference type="NCBI Taxonomy" id="1122188"/>
    <lineage>
        <taxon>Bacteria</taxon>
        <taxon>Pseudomonadati</taxon>
        <taxon>Pseudomonadota</taxon>
        <taxon>Gammaproteobacteria</taxon>
        <taxon>Lysobacterales</taxon>
        <taxon>Lysobacteraceae</taxon>
        <taxon>Novilysobacter</taxon>
    </lineage>
</organism>
<dbReference type="EMBL" id="FUXP01000001">
    <property type="protein sequence ID" value="SJZ75528.1"/>
    <property type="molecule type" value="Genomic_DNA"/>
</dbReference>
<feature type="transmembrane region" description="Helical" evidence="1">
    <location>
        <begin position="50"/>
        <end position="70"/>
    </location>
</feature>
<dbReference type="Pfam" id="PF04241">
    <property type="entry name" value="DUF423"/>
    <property type="match status" value="1"/>
</dbReference>
<dbReference type="Proteomes" id="UP000190061">
    <property type="component" value="Unassembled WGS sequence"/>
</dbReference>
<feature type="transmembrane region" description="Helical" evidence="1">
    <location>
        <begin position="107"/>
        <end position="125"/>
    </location>
</feature>
<protein>
    <submittedName>
        <fullName evidence="2">Uncharacterized membrane protein YgdD, TMEM256/DUF423 family</fullName>
    </submittedName>
</protein>
<dbReference type="STRING" id="1122188.SAMN02745674_00777"/>
<feature type="transmembrane region" description="Helical" evidence="1">
    <location>
        <begin position="77"/>
        <end position="101"/>
    </location>
</feature>
<evidence type="ECO:0000256" key="1">
    <source>
        <dbReference type="SAM" id="Phobius"/>
    </source>
</evidence>
<dbReference type="InterPro" id="IPR006696">
    <property type="entry name" value="DUF423"/>
</dbReference>